<name>A0ACD4PFA3_9PSED</name>
<evidence type="ECO:0000313" key="2">
    <source>
        <dbReference type="Proteomes" id="UP001163982"/>
    </source>
</evidence>
<organism evidence="1 2">
    <name type="scientific">Pseudomonas fortuita</name>
    <dbReference type="NCBI Taxonomy" id="3233375"/>
    <lineage>
        <taxon>Bacteria</taxon>
        <taxon>Pseudomonadati</taxon>
        <taxon>Pseudomonadota</taxon>
        <taxon>Gammaproteobacteria</taxon>
        <taxon>Pseudomonadales</taxon>
        <taxon>Pseudomonadaceae</taxon>
        <taxon>Pseudomonas</taxon>
    </lineage>
</organism>
<protein>
    <submittedName>
        <fullName evidence="1">Uncharacterized protein</fullName>
    </submittedName>
</protein>
<reference evidence="1" key="1">
    <citation type="journal article" date="2024" name="Int. J. Syst. Evol. Microbiol.">
        <title>Pseudomonas fortuita sp. nov., isolated from the endosphere of a wild yam.</title>
        <authorList>
            <person name="Carlier A."/>
            <person name="Beaumel M."/>
            <person name="Moreau S."/>
            <person name="Acar T."/>
            <person name="Sana T.G."/>
            <person name="Cnockaert M."/>
            <person name="Vandamme P."/>
        </authorList>
    </citation>
    <scope>NUCLEOTIDE SEQUENCE</scope>
    <source>
        <strain evidence="1">GMI12077</strain>
    </source>
</reference>
<keyword evidence="2" id="KW-1185">Reference proteome</keyword>
<accession>A0ACD4PFA3</accession>
<sequence>MRKHKNHLLGGFFVPAVFAPDGHVQPGAKYTLHESHIQSASLVPSAVLSIFWSPHAMMRPDAKVEKVYLYPKQVDFRKSIDGLLLARLVDAGVANAAIQDFDGHVVSS</sequence>
<gene>
    <name evidence="1" type="ORF">OZ911_16425</name>
</gene>
<dbReference type="EMBL" id="CP114035">
    <property type="protein sequence ID" value="WAP66700.1"/>
    <property type="molecule type" value="Genomic_DNA"/>
</dbReference>
<dbReference type="Proteomes" id="UP001163982">
    <property type="component" value="Chromosome"/>
</dbReference>
<evidence type="ECO:0000313" key="1">
    <source>
        <dbReference type="EMBL" id="WAP66700.1"/>
    </source>
</evidence>
<proteinExistence type="predicted"/>